<proteinExistence type="predicted"/>
<organism evidence="1 2">
    <name type="scientific">Neisseria flavescens NRL30031/H210</name>
    <dbReference type="NCBI Taxonomy" id="546264"/>
    <lineage>
        <taxon>Bacteria</taxon>
        <taxon>Pseudomonadati</taxon>
        <taxon>Pseudomonadota</taxon>
        <taxon>Betaproteobacteria</taxon>
        <taxon>Neisseriales</taxon>
        <taxon>Neisseriaceae</taxon>
        <taxon>Neisseria</taxon>
    </lineage>
</organism>
<evidence type="ECO:0000313" key="1">
    <source>
        <dbReference type="EMBL" id="EEG32822.1"/>
    </source>
</evidence>
<dbReference type="EMBL" id="ACEN01000097">
    <property type="protein sequence ID" value="EEG32822.1"/>
    <property type="molecule type" value="Genomic_DNA"/>
</dbReference>
<reference evidence="1 2" key="1">
    <citation type="submission" date="2009-01" db="EMBL/GenBank/DDBJ databases">
        <authorList>
            <person name="Fulton L."/>
            <person name="Clifton S."/>
            <person name="Chinwalla A.T."/>
            <person name="Mitreva M."/>
            <person name="Sodergren E."/>
            <person name="Weinstock G."/>
            <person name="Clifton S."/>
            <person name="Dooling D.J."/>
            <person name="Fulton B."/>
            <person name="Minx P."/>
            <person name="Pepin K.H."/>
            <person name="Johnson M."/>
            <person name="Bhonagiri V."/>
            <person name="Nash W.E."/>
            <person name="Mardis E.R."/>
            <person name="Wilson R.K."/>
        </authorList>
    </citation>
    <scope>NUCLEOTIDE SEQUENCE [LARGE SCALE GENOMIC DNA]</scope>
    <source>
        <strain evidence="1 2">NRL30031/H210</strain>
    </source>
</reference>
<comment type="caution">
    <text evidence="1">The sequence shown here is derived from an EMBL/GenBank/DDBJ whole genome shotgun (WGS) entry which is preliminary data.</text>
</comment>
<evidence type="ECO:0000313" key="2">
    <source>
        <dbReference type="Proteomes" id="UP000004457"/>
    </source>
</evidence>
<accession>C0EQ67</accession>
<gene>
    <name evidence="1" type="ORF">NEIFLAOT_02108</name>
</gene>
<sequence>MELGYVAAGFGAARAGDLVETQMGGFRVVRTFDAVFAGEFGQDFGITAFVQPRRADVGQTLFQVDVCRRIAVHAAGVIDGNRRIGFRALRRVSVVLADFAQRHADVVAAALQIHAFRVRIFEADADVFAQVGKLACFVTGSFGGFFWRSHKKCSCFLV</sequence>
<dbReference type="Proteomes" id="UP000004457">
    <property type="component" value="Unassembled WGS sequence"/>
</dbReference>
<name>C0EQ67_NEIFL</name>
<keyword evidence="2" id="KW-1185">Reference proteome</keyword>
<dbReference type="AlphaFoldDB" id="C0EQ67"/>
<protein>
    <submittedName>
        <fullName evidence="1">Uncharacterized protein</fullName>
    </submittedName>
</protein>